<comment type="caution">
    <text evidence="1">The sequence shown here is derived from an EMBL/GenBank/DDBJ whole genome shotgun (WGS) entry which is preliminary data.</text>
</comment>
<accession>A0A7W4XW30</accession>
<protein>
    <submittedName>
        <fullName evidence="1">Uncharacterized protein</fullName>
    </submittedName>
</protein>
<reference evidence="1 2" key="1">
    <citation type="submission" date="2020-08" db="EMBL/GenBank/DDBJ databases">
        <title>The Agave Microbiome: Exploring the role of microbial communities in plant adaptations to desert environments.</title>
        <authorList>
            <person name="Partida-Martinez L.P."/>
        </authorList>
    </citation>
    <scope>NUCLEOTIDE SEQUENCE [LARGE SCALE GENOMIC DNA]</scope>
    <source>
        <strain evidence="1 2">AS2.23</strain>
    </source>
</reference>
<reference evidence="1 2" key="2">
    <citation type="submission" date="2020-08" db="EMBL/GenBank/DDBJ databases">
        <authorList>
            <person name="Partida-Martinez L."/>
            <person name="Huntemann M."/>
            <person name="Clum A."/>
            <person name="Wang J."/>
            <person name="Palaniappan K."/>
            <person name="Ritter S."/>
            <person name="Chen I.-M."/>
            <person name="Stamatis D."/>
            <person name="Reddy T."/>
            <person name="O'Malley R."/>
            <person name="Daum C."/>
            <person name="Shapiro N."/>
            <person name="Ivanova N."/>
            <person name="Kyrpides N."/>
            <person name="Woyke T."/>
        </authorList>
    </citation>
    <scope>NUCLEOTIDE SEQUENCE [LARGE SCALE GENOMIC DNA]</scope>
    <source>
        <strain evidence="1 2">AS2.23</strain>
    </source>
</reference>
<dbReference type="Proteomes" id="UP000533269">
    <property type="component" value="Unassembled WGS sequence"/>
</dbReference>
<sequence length="47" mass="5390">MARGHRRRRRLRRGVEGAFEVLDPAALLWWVVTAPVRLLRALLNALG</sequence>
<evidence type="ECO:0000313" key="1">
    <source>
        <dbReference type="EMBL" id="MBB2900002.1"/>
    </source>
</evidence>
<gene>
    <name evidence="1" type="ORF">FHR75_000790</name>
</gene>
<name>A0A7W4XW30_KINRA</name>
<proteinExistence type="predicted"/>
<dbReference type="RefSeq" id="WP_183390436.1">
    <property type="nucleotide sequence ID" value="NZ_JACHVY010000001.1"/>
</dbReference>
<dbReference type="AlphaFoldDB" id="A0A7W4XW30"/>
<evidence type="ECO:0000313" key="2">
    <source>
        <dbReference type="Proteomes" id="UP000533269"/>
    </source>
</evidence>
<organism evidence="1 2">
    <name type="scientific">Kineococcus radiotolerans</name>
    <dbReference type="NCBI Taxonomy" id="131568"/>
    <lineage>
        <taxon>Bacteria</taxon>
        <taxon>Bacillati</taxon>
        <taxon>Actinomycetota</taxon>
        <taxon>Actinomycetes</taxon>
        <taxon>Kineosporiales</taxon>
        <taxon>Kineosporiaceae</taxon>
        <taxon>Kineococcus</taxon>
    </lineage>
</organism>
<dbReference type="EMBL" id="JACHVY010000001">
    <property type="protein sequence ID" value="MBB2900002.1"/>
    <property type="molecule type" value="Genomic_DNA"/>
</dbReference>